<dbReference type="AlphaFoldDB" id="A0A1I6WAQ6"/>
<sequence>MDPTFKTVIDGELVELPATIATIRAALPAEQAEQFDAEVQHAAADRLPMVLAQWALRGTGADQEDDELFRRLQAGEDIGAVEADDDAARGAA</sequence>
<name>A0A1I6WAQ6_9ACTN</name>
<dbReference type="STRING" id="1176198.SAMN05444716_11629"/>
<dbReference type="Proteomes" id="UP000198873">
    <property type="component" value="Unassembled WGS sequence"/>
</dbReference>
<evidence type="ECO:0000313" key="2">
    <source>
        <dbReference type="Proteomes" id="UP000198873"/>
    </source>
</evidence>
<dbReference type="EMBL" id="FPAB01000016">
    <property type="protein sequence ID" value="SFT23065.1"/>
    <property type="molecule type" value="Genomic_DNA"/>
</dbReference>
<protein>
    <submittedName>
        <fullName evidence="1">Uncharacterized protein</fullName>
    </submittedName>
</protein>
<evidence type="ECO:0000313" key="1">
    <source>
        <dbReference type="EMBL" id="SFT23065.1"/>
    </source>
</evidence>
<keyword evidence="2" id="KW-1185">Reference proteome</keyword>
<reference evidence="2" key="1">
    <citation type="submission" date="2016-10" db="EMBL/GenBank/DDBJ databases">
        <authorList>
            <person name="Varghese N."/>
            <person name="Submissions S."/>
        </authorList>
    </citation>
    <scope>NUCLEOTIDE SEQUENCE [LARGE SCALE GENOMIC DNA]</scope>
    <source>
        <strain evidence="2">CGMCC 4.7047</strain>
    </source>
</reference>
<accession>A0A1I6WAQ6</accession>
<proteinExistence type="predicted"/>
<gene>
    <name evidence="1" type="ORF">SAMN05444716_11629</name>
</gene>
<dbReference type="RefSeq" id="WP_093844511.1">
    <property type="nucleotide sequence ID" value="NZ_FPAB01000016.1"/>
</dbReference>
<organism evidence="1 2">
    <name type="scientific">Streptomyces harbinensis</name>
    <dbReference type="NCBI Taxonomy" id="1176198"/>
    <lineage>
        <taxon>Bacteria</taxon>
        <taxon>Bacillati</taxon>
        <taxon>Actinomycetota</taxon>
        <taxon>Actinomycetes</taxon>
        <taxon>Kitasatosporales</taxon>
        <taxon>Streptomycetaceae</taxon>
        <taxon>Streptomyces</taxon>
    </lineage>
</organism>